<evidence type="ECO:0000256" key="8">
    <source>
        <dbReference type="ARBA" id="ARBA00032386"/>
    </source>
</evidence>
<keyword evidence="10" id="KW-1185">Reference proteome</keyword>
<evidence type="ECO:0000256" key="3">
    <source>
        <dbReference type="ARBA" id="ARBA00014701"/>
    </source>
</evidence>
<dbReference type="InterPro" id="IPR000600">
    <property type="entry name" value="ROK"/>
</dbReference>
<dbReference type="PANTHER" id="PTHR18964">
    <property type="entry name" value="ROK (REPRESSOR, ORF, KINASE) FAMILY"/>
    <property type="match status" value="1"/>
</dbReference>
<dbReference type="GO" id="GO:0005737">
    <property type="term" value="C:cytoplasm"/>
    <property type="evidence" value="ECO:0007669"/>
    <property type="project" value="InterPro"/>
</dbReference>
<keyword evidence="6 9" id="KW-0418">Kinase</keyword>
<evidence type="ECO:0000256" key="2">
    <source>
        <dbReference type="ARBA" id="ARBA00012323"/>
    </source>
</evidence>
<dbReference type="GO" id="GO:0005524">
    <property type="term" value="F:ATP binding"/>
    <property type="evidence" value="ECO:0007669"/>
    <property type="project" value="UniProtKB-KW"/>
</dbReference>
<comment type="caution">
    <text evidence="9">The sequence shown here is derived from an EMBL/GenBank/DDBJ whole genome shotgun (WGS) entry which is preliminary data.</text>
</comment>
<evidence type="ECO:0000313" key="10">
    <source>
        <dbReference type="Proteomes" id="UP000530186"/>
    </source>
</evidence>
<gene>
    <name evidence="9" type="ORF">HZR21_04600</name>
</gene>
<dbReference type="NCBIfam" id="TIGR00744">
    <property type="entry name" value="ROK_glcA_fam"/>
    <property type="match status" value="1"/>
</dbReference>
<name>A0A7V8N0K6_9LACT</name>
<reference evidence="9 10" key="1">
    <citation type="submission" date="2020-07" db="EMBL/GenBank/DDBJ databases">
        <authorList>
            <person name="Hilgarth M."/>
            <person name="Werum V."/>
            <person name="Vogel R.F."/>
        </authorList>
    </citation>
    <scope>NUCLEOTIDE SEQUENCE [LARGE SCALE GENOMIC DNA]</scope>
    <source>
        <strain evidence="9 10">DSM 28961</strain>
    </source>
</reference>
<dbReference type="Pfam" id="PF00480">
    <property type="entry name" value="ROK"/>
    <property type="match status" value="1"/>
</dbReference>
<dbReference type="InterPro" id="IPR004654">
    <property type="entry name" value="ROK_glcA"/>
</dbReference>
<evidence type="ECO:0000313" key="9">
    <source>
        <dbReference type="EMBL" id="MBA0016430.1"/>
    </source>
</evidence>
<dbReference type="EMBL" id="JACBNY010000005">
    <property type="protein sequence ID" value="MBA0016430.1"/>
    <property type="molecule type" value="Genomic_DNA"/>
</dbReference>
<dbReference type="RefSeq" id="WP_180746643.1">
    <property type="nucleotide sequence ID" value="NZ_CBCRWQ010000006.1"/>
</dbReference>
<comment type="similarity">
    <text evidence="1">Belongs to the ROK (NagC/XylR) family.</text>
</comment>
<dbReference type="GO" id="GO:0006096">
    <property type="term" value="P:glycolytic process"/>
    <property type="evidence" value="ECO:0007669"/>
    <property type="project" value="InterPro"/>
</dbReference>
<protein>
    <recommendedName>
        <fullName evidence="3">Glucokinase</fullName>
        <ecNumber evidence="2">2.7.1.2</ecNumber>
    </recommendedName>
    <alternativeName>
        <fullName evidence="8">Glucose kinase</fullName>
    </alternativeName>
</protein>
<dbReference type="PROSITE" id="PS01125">
    <property type="entry name" value="ROK"/>
    <property type="match status" value="1"/>
</dbReference>
<organism evidence="9 10">
    <name type="scientific">Pseudolactococcus laudensis</name>
    <dbReference type="NCBI Taxonomy" id="1494461"/>
    <lineage>
        <taxon>Bacteria</taxon>
        <taxon>Bacillati</taxon>
        <taxon>Bacillota</taxon>
        <taxon>Bacilli</taxon>
        <taxon>Lactobacillales</taxon>
        <taxon>Streptococcaceae</taxon>
        <taxon>Pseudolactococcus</taxon>
    </lineage>
</organism>
<keyword evidence="4 9" id="KW-0808">Transferase</keyword>
<dbReference type="GO" id="GO:0004340">
    <property type="term" value="F:glucokinase activity"/>
    <property type="evidence" value="ECO:0007669"/>
    <property type="project" value="UniProtKB-EC"/>
</dbReference>
<dbReference type="Proteomes" id="UP000530186">
    <property type="component" value="Unassembled WGS sequence"/>
</dbReference>
<proteinExistence type="inferred from homology"/>
<keyword evidence="5" id="KW-0547">Nucleotide-binding</keyword>
<dbReference type="PANTHER" id="PTHR18964:SF149">
    <property type="entry name" value="BIFUNCTIONAL UDP-N-ACETYLGLUCOSAMINE 2-EPIMERASE_N-ACETYLMANNOSAMINE KINASE"/>
    <property type="match status" value="1"/>
</dbReference>
<dbReference type="GeneID" id="303194793"/>
<dbReference type="InterPro" id="IPR049874">
    <property type="entry name" value="ROK_cs"/>
</dbReference>
<evidence type="ECO:0000256" key="1">
    <source>
        <dbReference type="ARBA" id="ARBA00006479"/>
    </source>
</evidence>
<sequence length="331" mass="34046">MTKKIIGIDLGGTTIKFGILTVAGEVQDKWAIETNIIGNGQQIVPDIIASINHRLELYKLDKADFLGIGMGSPGSVDISKNTVIGAYNLGWETLQEVGAAIEAGVGLPFAIDNDANVAALGERWVGAGENNPDVIFMTLGTGVGGGIIAAGNLIHGVAGAGGEIGHVTVDTSSDAFACTCGKAGCLETVASATGVVRVARKLAEEYEVESAIKAAIDNGDAVSSKDIFVAAEADDKFADSVVEQVGQYLGLASGNLANTLNPDSIVIGGGVSAAGEFLRGRIEKYFNLYTFPQVRNSTKIKIAKLGNDAGIIGAASLALKFTENEAVKKCG</sequence>
<evidence type="ECO:0000256" key="6">
    <source>
        <dbReference type="ARBA" id="ARBA00022777"/>
    </source>
</evidence>
<dbReference type="SUPFAM" id="SSF53067">
    <property type="entry name" value="Actin-like ATPase domain"/>
    <property type="match status" value="1"/>
</dbReference>
<dbReference type="InterPro" id="IPR043129">
    <property type="entry name" value="ATPase_NBD"/>
</dbReference>
<dbReference type="AlphaFoldDB" id="A0A7V8N0K6"/>
<evidence type="ECO:0000256" key="5">
    <source>
        <dbReference type="ARBA" id="ARBA00022741"/>
    </source>
</evidence>
<evidence type="ECO:0000256" key="7">
    <source>
        <dbReference type="ARBA" id="ARBA00022840"/>
    </source>
</evidence>
<dbReference type="EC" id="2.7.1.2" evidence="2"/>
<dbReference type="Gene3D" id="3.30.420.40">
    <property type="match status" value="2"/>
</dbReference>
<keyword evidence="7" id="KW-0067">ATP-binding</keyword>
<accession>A0A7V8N0K6</accession>
<evidence type="ECO:0000256" key="4">
    <source>
        <dbReference type="ARBA" id="ARBA00022679"/>
    </source>
</evidence>